<evidence type="ECO:0000256" key="2">
    <source>
        <dbReference type="ARBA" id="ARBA00023136"/>
    </source>
</evidence>
<evidence type="ECO:0000313" key="5">
    <source>
        <dbReference type="Proteomes" id="UP000218067"/>
    </source>
</evidence>
<gene>
    <name evidence="4" type="ORF">SHTP_0717</name>
</gene>
<evidence type="ECO:0008006" key="6">
    <source>
        <dbReference type="Google" id="ProtNLM"/>
    </source>
</evidence>
<dbReference type="Proteomes" id="UP000218067">
    <property type="component" value="Chromosome"/>
</dbReference>
<keyword evidence="2 3" id="KW-0472">Membrane</keyword>
<name>A0A1B4XZ27_MYCUL</name>
<dbReference type="GO" id="GO:0016020">
    <property type="term" value="C:membrane"/>
    <property type="evidence" value="ECO:0007669"/>
    <property type="project" value="UniProtKB-SubCell"/>
</dbReference>
<evidence type="ECO:0000313" key="4">
    <source>
        <dbReference type="EMBL" id="BAV40061.1"/>
    </source>
</evidence>
<accession>A0A1B4XZ27</accession>
<reference evidence="4 5" key="1">
    <citation type="submission" date="2016-08" db="EMBL/GenBank/DDBJ databases">
        <title>Complete genome sequence of Mycobacterium shinshuense, a subspecies of M. ulcerans.</title>
        <authorList>
            <person name="Yoshida M."/>
            <person name="Ogura Y."/>
            <person name="Hayashi T."/>
            <person name="Hoshino Y."/>
        </authorList>
    </citation>
    <scope>NUCLEOTIDE SEQUENCE [LARGE SCALE GENOMIC DNA]</scope>
    <source>
        <strain evidence="5">ATCC 33728</strain>
    </source>
</reference>
<organism evidence="4 5">
    <name type="scientific">Mycobacterium ulcerans subsp. shinshuense</name>
    <dbReference type="NCBI Taxonomy" id="1124626"/>
    <lineage>
        <taxon>Bacteria</taxon>
        <taxon>Bacillati</taxon>
        <taxon>Actinomycetota</taxon>
        <taxon>Actinomycetes</taxon>
        <taxon>Mycobacteriales</taxon>
        <taxon>Mycobacteriaceae</taxon>
        <taxon>Mycobacterium</taxon>
        <taxon>Mycobacterium ulcerans group</taxon>
    </lineage>
</organism>
<evidence type="ECO:0000256" key="3">
    <source>
        <dbReference type="SAM" id="Phobius"/>
    </source>
</evidence>
<feature type="transmembrane region" description="Helical" evidence="3">
    <location>
        <begin position="20"/>
        <end position="42"/>
    </location>
</feature>
<comment type="subcellular location">
    <subcellularLocation>
        <location evidence="1">Membrane</location>
    </subcellularLocation>
</comment>
<keyword evidence="3" id="KW-1133">Transmembrane helix</keyword>
<dbReference type="EMBL" id="AP017624">
    <property type="protein sequence ID" value="BAV40061.1"/>
    <property type="molecule type" value="Genomic_DNA"/>
</dbReference>
<evidence type="ECO:0000256" key="1">
    <source>
        <dbReference type="ARBA" id="ARBA00004370"/>
    </source>
</evidence>
<dbReference type="PANTHER" id="PTHR37042:SF4">
    <property type="entry name" value="OUTER MEMBRANE PROTEIN RV1973"/>
    <property type="match status" value="1"/>
</dbReference>
<dbReference type="PANTHER" id="PTHR37042">
    <property type="entry name" value="OUTER MEMBRANE PROTEIN RV1973"/>
    <property type="match status" value="1"/>
</dbReference>
<protein>
    <recommendedName>
        <fullName evidence="6">Twin-arginine translocation pathway signal</fullName>
    </recommendedName>
</protein>
<keyword evidence="3" id="KW-0812">Transmembrane</keyword>
<proteinExistence type="predicted"/>
<sequence length="176" mass="19331">MKVAGAATVKRWTRRCLRPWRAILLTTSLVAAVAFGAGYFYFVYRVDLQTDDAAAQEVVTAASDGAVALLSYSPDTLDHDFANARSRLTDNYLTYYRQFADQVVGPAAQRGRVTTTASVVRAAVAELHPNSAVVLVFVKQKTASKQKPEPIVTSSSIRVTLTKVNSSWLIERFDPM</sequence>
<dbReference type="AlphaFoldDB" id="A0A1B4XZ27"/>